<protein>
    <submittedName>
        <fullName evidence="1">Uncharacterized protein</fullName>
    </submittedName>
</protein>
<sequence>MKNYYVYEWIRLDTNEPFYVGKGKNDRCFTIRKRNKHFCDILKYCEENSIGIAINILNSNLTDKEALQIECWYIDLYIFQYGYKLTNQTWGGDGGDIVSMMSPEQKILYSSKMRLSCLGKNKGHFHSEESKKKMSESKKGMYKGKNNPMYGKNVKDYMTEEQILQWNKKKSEAMLGKTHLKETKEKISSQVSRKVKGFLNGKELSFDSVLLCKEYFELHYGVSHKFIQKIINSETPYISTREKTKVLHGLVLEKYKG</sequence>
<proteinExistence type="predicted"/>
<gene>
    <name evidence="1" type="ORF">HH195_03090</name>
</gene>
<reference evidence="1" key="1">
    <citation type="submission" date="2020-04" db="EMBL/GenBank/DDBJ databases">
        <title>A novel bacterium ('Candidatus Sarcina troglodytae' sp. nov.) linked to a protracted, uniformly lethal epizootic among sanctuary western chimpanzees (Pan troglodytes verus) in Sierra Leone.</title>
        <authorList>
            <person name="Owens L.A."/>
            <person name="Colitti B."/>
            <person name="Hirji I."/>
            <person name="Pizaro A."/>
            <person name="Jaffe J.E."/>
            <person name="Moittie S."/>
            <person name="Bishop-Lilly K.A."/>
            <person name="Estrella L.A."/>
            <person name="Voegtly L.J."/>
            <person name="Kuhn J.H."/>
            <person name="Suen G."/>
            <person name="Deblois C.L."/>
            <person name="Dunn C."/>
            <person name="Juan-Salles C."/>
            <person name="Goldberg T.L."/>
        </authorList>
    </citation>
    <scope>NUCLEOTIDE SEQUENCE</scope>
    <source>
        <strain evidence="1">JB2</strain>
    </source>
</reference>
<organism evidence="1 2">
    <name type="scientific">Candidatus Sarcina troglodytae</name>
    <dbReference type="NCBI Taxonomy" id="2726954"/>
    <lineage>
        <taxon>Bacteria</taxon>
        <taxon>Bacillati</taxon>
        <taxon>Bacillota</taxon>
        <taxon>Clostridia</taxon>
        <taxon>Eubacteriales</taxon>
        <taxon>Clostridiaceae</taxon>
        <taxon>Sarcina</taxon>
    </lineage>
</organism>
<evidence type="ECO:0000313" key="2">
    <source>
        <dbReference type="Proteomes" id="UP000594603"/>
    </source>
</evidence>
<evidence type="ECO:0000313" key="1">
    <source>
        <dbReference type="EMBL" id="QPJ84950.1"/>
    </source>
</evidence>
<accession>A0ACD1BBV6</accession>
<dbReference type="EMBL" id="CP051754">
    <property type="protein sequence ID" value="QPJ84950.1"/>
    <property type="molecule type" value="Genomic_DNA"/>
</dbReference>
<name>A0ACD1BBV6_9CLOT</name>
<keyword evidence="2" id="KW-1185">Reference proteome</keyword>
<dbReference type="Proteomes" id="UP000594603">
    <property type="component" value="Chromosome"/>
</dbReference>